<dbReference type="GO" id="GO:0004519">
    <property type="term" value="F:endonuclease activity"/>
    <property type="evidence" value="ECO:0007669"/>
    <property type="project" value="UniProtKB-KW"/>
</dbReference>
<dbReference type="CDD" id="cd00085">
    <property type="entry name" value="HNHc"/>
    <property type="match status" value="1"/>
</dbReference>
<proteinExistence type="predicted"/>
<evidence type="ECO:0000313" key="2">
    <source>
        <dbReference type="EMBL" id="MCW1913024.1"/>
    </source>
</evidence>
<keyword evidence="2" id="KW-0540">Nuclease</keyword>
<organism evidence="2 3">
    <name type="scientific">Luteolibacter rhizosphaerae</name>
    <dbReference type="NCBI Taxonomy" id="2989719"/>
    <lineage>
        <taxon>Bacteria</taxon>
        <taxon>Pseudomonadati</taxon>
        <taxon>Verrucomicrobiota</taxon>
        <taxon>Verrucomicrobiia</taxon>
        <taxon>Verrucomicrobiales</taxon>
        <taxon>Verrucomicrobiaceae</taxon>
        <taxon>Luteolibacter</taxon>
    </lineage>
</organism>
<keyword evidence="2" id="KW-0378">Hydrolase</keyword>
<dbReference type="EMBL" id="JAPDDR010000002">
    <property type="protein sequence ID" value="MCW1913024.1"/>
    <property type="molecule type" value="Genomic_DNA"/>
</dbReference>
<dbReference type="SMART" id="SM00507">
    <property type="entry name" value="HNHc"/>
    <property type="match status" value="1"/>
</dbReference>
<evidence type="ECO:0000313" key="3">
    <source>
        <dbReference type="Proteomes" id="UP001165653"/>
    </source>
</evidence>
<comment type="caution">
    <text evidence="2">The sequence shown here is derived from an EMBL/GenBank/DDBJ whole genome shotgun (WGS) entry which is preliminary data.</text>
</comment>
<feature type="domain" description="HNH nuclease" evidence="1">
    <location>
        <begin position="202"/>
        <end position="254"/>
    </location>
</feature>
<reference evidence="2" key="1">
    <citation type="submission" date="2022-10" db="EMBL/GenBank/DDBJ databases">
        <title>Luteolibacter sp. GHJ8, whole genome shotgun sequencing project.</title>
        <authorList>
            <person name="Zhao G."/>
            <person name="Shen L."/>
        </authorList>
    </citation>
    <scope>NUCLEOTIDE SEQUENCE</scope>
    <source>
        <strain evidence="2">GHJ8</strain>
    </source>
</reference>
<dbReference type="InterPro" id="IPR003615">
    <property type="entry name" value="HNH_nuc"/>
</dbReference>
<protein>
    <submittedName>
        <fullName evidence="2">HNH endonuclease</fullName>
    </submittedName>
</protein>
<accession>A0ABT3FZK6</accession>
<keyword evidence="2" id="KW-0255">Endonuclease</keyword>
<name>A0ABT3FZK6_9BACT</name>
<keyword evidence="3" id="KW-1185">Reference proteome</keyword>
<gene>
    <name evidence="2" type="ORF">OJ996_05545</name>
</gene>
<evidence type="ECO:0000259" key="1">
    <source>
        <dbReference type="SMART" id="SM00507"/>
    </source>
</evidence>
<sequence>MSSSLTDFAKLRLVVEQLGVDWDEQTRDRLSVLWDGEIISSRAELIVTPGGLLDILPDGNVIRVVVHAPQGPYQGRGIAEALLMEDPVSGWHKIHVLWCKTVDQWQKRLRKTNRNDGKFTYPLFWRDGREFRPELRDGGRPLHLCRVCAKMLSAIGVVAEPSRFDVREFLASHTVGGLFRGVSTTSDFDLVPNVYSAAWPQISASFKSLRGWTCERCYRNLSDHKHLLHAHHRDHHKANNSIFNLQALCIRCHYLMHPENAAFGASADLAQFEALFPGWS</sequence>
<dbReference type="Proteomes" id="UP001165653">
    <property type="component" value="Unassembled WGS sequence"/>
</dbReference>
<dbReference type="RefSeq" id="WP_264512038.1">
    <property type="nucleotide sequence ID" value="NZ_JAPDDR010000002.1"/>
</dbReference>